<comment type="function">
    <text evidence="17">Catalyzes the dehydration of the S-form of NAD(P)HX at the expense of ADP, which is converted to AMP. Together with NAD(P)HX epimerase, which catalyzes the epimerization of the S- and R-forms, the enzyme allows the repair of both epimers of NAD(P)HX, a damaged form of NAD(P)H that is a result of enzymatic or heat-dependent hydration.</text>
</comment>
<comment type="cofactor">
    <cofactor evidence="18 19">
        <name>K(+)</name>
        <dbReference type="ChEBI" id="CHEBI:29103"/>
    </cofactor>
    <text evidence="18 19">Binds 1 potassium ion per subunit.</text>
</comment>
<feature type="binding site" evidence="17">
    <location>
        <position position="349"/>
    </location>
    <ligand>
        <name>(6S)-NADPHX</name>
        <dbReference type="ChEBI" id="CHEBI:64076"/>
    </ligand>
</feature>
<keyword evidence="12 17" id="KW-0456">Lyase</keyword>
<dbReference type="EMBL" id="FZNN01000012">
    <property type="protein sequence ID" value="SNR61238.1"/>
    <property type="molecule type" value="Genomic_DNA"/>
</dbReference>
<evidence type="ECO:0000259" key="20">
    <source>
        <dbReference type="PROSITE" id="PS51383"/>
    </source>
</evidence>
<comment type="function">
    <text evidence="18">Catalyzes the epimerization of the S- and R-forms of NAD(P)HX, a damaged form of NAD(P)H that is a result of enzymatic or heat-dependent hydration. This is a prerequisite for the S-specific NAD(P)H-hydrate dehydratase to allow the repair of both epimers of NAD(P)HX.</text>
</comment>
<dbReference type="PANTHER" id="PTHR12592">
    <property type="entry name" value="ATP-DEPENDENT (S)-NAD(P)H-HYDRATE DEHYDRATASE FAMILY MEMBER"/>
    <property type="match status" value="1"/>
</dbReference>
<keyword evidence="6 17" id="KW-0547">Nucleotide-binding</keyword>
<feature type="binding site" evidence="17">
    <location>
        <begin position="440"/>
        <end position="444"/>
    </location>
    <ligand>
        <name>AMP</name>
        <dbReference type="ChEBI" id="CHEBI:456215"/>
    </ligand>
</feature>
<evidence type="ECO:0000256" key="2">
    <source>
        <dbReference type="ARBA" id="ARBA00000909"/>
    </source>
</evidence>
<dbReference type="NCBIfam" id="TIGR00197">
    <property type="entry name" value="yjeF_nterm"/>
    <property type="match status" value="1"/>
</dbReference>
<feature type="binding site" evidence="18">
    <location>
        <position position="128"/>
    </location>
    <ligand>
        <name>K(+)</name>
        <dbReference type="ChEBI" id="CHEBI:29103"/>
    </ligand>
</feature>
<proteinExistence type="inferred from homology"/>
<gene>
    <name evidence="18" type="primary">nnrE</name>
    <name evidence="17" type="synonym">nnrD</name>
    <name evidence="22" type="ORF">SAMN06265370_112116</name>
</gene>
<evidence type="ECO:0000256" key="18">
    <source>
        <dbReference type="HAMAP-Rule" id="MF_01966"/>
    </source>
</evidence>
<evidence type="ECO:0000256" key="9">
    <source>
        <dbReference type="ARBA" id="ARBA00022958"/>
    </source>
</evidence>
<evidence type="ECO:0000256" key="7">
    <source>
        <dbReference type="ARBA" id="ARBA00022840"/>
    </source>
</evidence>
<dbReference type="GO" id="GO:0052856">
    <property type="term" value="F:NAD(P)HX epimerase activity"/>
    <property type="evidence" value="ECO:0007669"/>
    <property type="project" value="UniProtKB-UniRule"/>
</dbReference>
<feature type="binding site" evidence="17">
    <location>
        <position position="287"/>
    </location>
    <ligand>
        <name>(6S)-NADPHX</name>
        <dbReference type="ChEBI" id="CHEBI:64076"/>
    </ligand>
</feature>
<comment type="catalytic activity">
    <reaction evidence="16 17 19">
        <text>(6S)-NADPHX + ADP = AMP + phosphate + NADPH + H(+)</text>
        <dbReference type="Rhea" id="RHEA:32235"/>
        <dbReference type="ChEBI" id="CHEBI:15378"/>
        <dbReference type="ChEBI" id="CHEBI:43474"/>
        <dbReference type="ChEBI" id="CHEBI:57783"/>
        <dbReference type="ChEBI" id="CHEBI:64076"/>
        <dbReference type="ChEBI" id="CHEBI:456215"/>
        <dbReference type="ChEBI" id="CHEBI:456216"/>
        <dbReference type="EC" id="4.2.1.136"/>
    </reaction>
</comment>
<dbReference type="GO" id="GO:0016301">
    <property type="term" value="F:kinase activity"/>
    <property type="evidence" value="ECO:0007669"/>
    <property type="project" value="UniProtKB-KW"/>
</dbReference>
<dbReference type="Pfam" id="PF01256">
    <property type="entry name" value="Carb_kinase"/>
    <property type="match status" value="1"/>
</dbReference>
<evidence type="ECO:0000256" key="19">
    <source>
        <dbReference type="PIRNR" id="PIRNR017184"/>
    </source>
</evidence>
<evidence type="ECO:0000256" key="8">
    <source>
        <dbReference type="ARBA" id="ARBA00022857"/>
    </source>
</evidence>
<dbReference type="GO" id="GO:0052855">
    <property type="term" value="F:ADP-dependent NAD(P)H-hydrate dehydratase activity"/>
    <property type="evidence" value="ECO:0007669"/>
    <property type="project" value="UniProtKB-UniRule"/>
</dbReference>
<evidence type="ECO:0000256" key="11">
    <source>
        <dbReference type="ARBA" id="ARBA00023235"/>
    </source>
</evidence>
<dbReference type="InterPro" id="IPR000631">
    <property type="entry name" value="CARKD"/>
</dbReference>
<dbReference type="RefSeq" id="WP_089271439.1">
    <property type="nucleotide sequence ID" value="NZ_FZNN01000012.1"/>
</dbReference>
<dbReference type="HAMAP" id="MF_01966">
    <property type="entry name" value="NADHX_epimerase"/>
    <property type="match status" value="1"/>
</dbReference>
<dbReference type="CDD" id="cd01171">
    <property type="entry name" value="YXKO-related"/>
    <property type="match status" value="1"/>
</dbReference>
<dbReference type="Gene3D" id="3.40.1190.20">
    <property type="match status" value="1"/>
</dbReference>
<feature type="binding site" evidence="17">
    <location>
        <position position="473"/>
    </location>
    <ligand>
        <name>AMP</name>
        <dbReference type="ChEBI" id="CHEBI:456215"/>
    </ligand>
</feature>
<dbReference type="PANTHER" id="PTHR12592:SF0">
    <property type="entry name" value="ATP-DEPENDENT (S)-NAD(P)H-HYDRATE DEHYDRATASE"/>
    <property type="match status" value="1"/>
</dbReference>
<name>A0A238XRP3_9RHOB</name>
<comment type="similarity">
    <text evidence="18">Belongs to the NnrE/AIBP family.</text>
</comment>
<keyword evidence="9 18" id="KW-0630">Potassium</keyword>
<dbReference type="PIRSF" id="PIRSF017184">
    <property type="entry name" value="Nnr"/>
    <property type="match status" value="1"/>
</dbReference>
<comment type="caution">
    <text evidence="18">Lacks conserved residue(s) required for the propagation of feature annotation.</text>
</comment>
<comment type="similarity">
    <text evidence="17">Belongs to the NnrD/CARKD family.</text>
</comment>
<dbReference type="PROSITE" id="PS51383">
    <property type="entry name" value="YJEF_C_3"/>
    <property type="match status" value="1"/>
</dbReference>
<evidence type="ECO:0000256" key="5">
    <source>
        <dbReference type="ARBA" id="ARBA00022723"/>
    </source>
</evidence>
<comment type="catalytic activity">
    <reaction evidence="15 17 19">
        <text>(6S)-NADHX + ADP = AMP + phosphate + NADH + H(+)</text>
        <dbReference type="Rhea" id="RHEA:32223"/>
        <dbReference type="ChEBI" id="CHEBI:15378"/>
        <dbReference type="ChEBI" id="CHEBI:43474"/>
        <dbReference type="ChEBI" id="CHEBI:57945"/>
        <dbReference type="ChEBI" id="CHEBI:64074"/>
        <dbReference type="ChEBI" id="CHEBI:456215"/>
        <dbReference type="ChEBI" id="CHEBI:456216"/>
        <dbReference type="EC" id="4.2.1.136"/>
    </reaction>
</comment>
<dbReference type="InterPro" id="IPR004443">
    <property type="entry name" value="YjeF_N_dom"/>
</dbReference>
<feature type="domain" description="YjeF C-terminal" evidence="20">
    <location>
        <begin position="252"/>
        <end position="530"/>
    </location>
</feature>
<dbReference type="InterPro" id="IPR029056">
    <property type="entry name" value="Ribokinase-like"/>
</dbReference>
<evidence type="ECO:0000256" key="17">
    <source>
        <dbReference type="HAMAP-Rule" id="MF_01965"/>
    </source>
</evidence>
<reference evidence="22 23" key="1">
    <citation type="submission" date="2017-06" db="EMBL/GenBank/DDBJ databases">
        <authorList>
            <person name="Kim H.J."/>
            <person name="Triplett B.A."/>
        </authorList>
    </citation>
    <scope>NUCLEOTIDE SEQUENCE [LARGE SCALE GENOMIC DNA]</scope>
    <source>
        <strain evidence="22 23">DSM 29052</strain>
    </source>
</reference>
<evidence type="ECO:0000313" key="23">
    <source>
        <dbReference type="Proteomes" id="UP000198417"/>
    </source>
</evidence>
<dbReference type="EC" id="4.2.1.136" evidence="19"/>
<feature type="binding site" evidence="18">
    <location>
        <begin position="132"/>
        <end position="138"/>
    </location>
    <ligand>
        <name>(6S)-NADPHX</name>
        <dbReference type="ChEBI" id="CHEBI:64076"/>
    </ligand>
</feature>
<keyword evidence="11 18" id="KW-0413">Isomerase</keyword>
<evidence type="ECO:0000256" key="6">
    <source>
        <dbReference type="ARBA" id="ARBA00022741"/>
    </source>
</evidence>
<dbReference type="OrthoDB" id="9806925at2"/>
<keyword evidence="13" id="KW-0511">Multifunctional enzyme</keyword>
<comment type="subunit">
    <text evidence="17">Homotetramer.</text>
</comment>
<dbReference type="EC" id="5.1.99.6" evidence="19"/>
<evidence type="ECO:0000256" key="14">
    <source>
        <dbReference type="ARBA" id="ARBA00025153"/>
    </source>
</evidence>
<keyword evidence="10 17" id="KW-0520">NAD</keyword>
<dbReference type="SUPFAM" id="SSF53613">
    <property type="entry name" value="Ribokinase-like"/>
    <property type="match status" value="1"/>
</dbReference>
<dbReference type="PROSITE" id="PS51385">
    <property type="entry name" value="YJEF_N"/>
    <property type="match status" value="1"/>
</dbReference>
<dbReference type="InterPro" id="IPR030677">
    <property type="entry name" value="Nnr"/>
</dbReference>
<evidence type="ECO:0000256" key="13">
    <source>
        <dbReference type="ARBA" id="ARBA00023268"/>
    </source>
</evidence>
<feature type="binding site" evidence="17">
    <location>
        <position position="401"/>
    </location>
    <ligand>
        <name>(6S)-NADPHX</name>
        <dbReference type="ChEBI" id="CHEBI:64076"/>
    </ligand>
</feature>
<comment type="catalytic activity">
    <reaction evidence="1 18 19">
        <text>(6R)-NADHX = (6S)-NADHX</text>
        <dbReference type="Rhea" id="RHEA:32215"/>
        <dbReference type="ChEBI" id="CHEBI:64074"/>
        <dbReference type="ChEBI" id="CHEBI:64075"/>
        <dbReference type="EC" id="5.1.99.6"/>
    </reaction>
</comment>
<keyword evidence="22" id="KW-0418">Kinase</keyword>
<comment type="cofactor">
    <cofactor evidence="17">
        <name>Mg(2+)</name>
        <dbReference type="ChEBI" id="CHEBI:18420"/>
    </cofactor>
</comment>
<keyword evidence="7 17" id="KW-0067">ATP-binding</keyword>
<comment type="similarity">
    <text evidence="4 19">In the C-terminal section; belongs to the NnrD/CARKD family.</text>
</comment>
<dbReference type="GO" id="GO:0110051">
    <property type="term" value="P:metabolite repair"/>
    <property type="evidence" value="ECO:0007669"/>
    <property type="project" value="TreeGrafter"/>
</dbReference>
<evidence type="ECO:0000256" key="3">
    <source>
        <dbReference type="ARBA" id="ARBA00006001"/>
    </source>
</evidence>
<dbReference type="SUPFAM" id="SSF64153">
    <property type="entry name" value="YjeF N-terminal domain-like"/>
    <property type="match status" value="1"/>
</dbReference>
<evidence type="ECO:0000256" key="4">
    <source>
        <dbReference type="ARBA" id="ARBA00009524"/>
    </source>
</evidence>
<comment type="function">
    <text evidence="14 19">Bifunctional enzyme that catalyzes the epimerization of the S- and R-forms of NAD(P)HX and the dehydration of the S-form of NAD(P)HX at the expense of ADP, which is converted to AMP. This allows the repair of both epimers of NAD(P)HX, a damaged form of NAD(P)H that is a result of enzymatic or heat-dependent hydration.</text>
</comment>
<feature type="domain" description="YjeF N-terminal" evidence="21">
    <location>
        <begin position="10"/>
        <end position="233"/>
    </location>
</feature>
<dbReference type="AlphaFoldDB" id="A0A238XRP3"/>
<dbReference type="GO" id="GO:0005524">
    <property type="term" value="F:ATP binding"/>
    <property type="evidence" value="ECO:0007669"/>
    <property type="project" value="UniProtKB-UniRule"/>
</dbReference>
<feature type="binding site" evidence="18">
    <location>
        <begin position="62"/>
        <end position="66"/>
    </location>
    <ligand>
        <name>(6S)-NADPHX</name>
        <dbReference type="ChEBI" id="CHEBI:64076"/>
    </ligand>
</feature>
<evidence type="ECO:0000256" key="16">
    <source>
        <dbReference type="ARBA" id="ARBA00049209"/>
    </source>
</evidence>
<dbReference type="NCBIfam" id="TIGR00196">
    <property type="entry name" value="yjeF_cterm"/>
    <property type="match status" value="1"/>
</dbReference>
<dbReference type="HAMAP" id="MF_01965">
    <property type="entry name" value="NADHX_dehydratase"/>
    <property type="match status" value="1"/>
</dbReference>
<dbReference type="Proteomes" id="UP000198417">
    <property type="component" value="Unassembled WGS sequence"/>
</dbReference>
<feature type="binding site" evidence="18">
    <location>
        <position position="63"/>
    </location>
    <ligand>
        <name>K(+)</name>
        <dbReference type="ChEBI" id="CHEBI:29103"/>
    </ligand>
</feature>
<comment type="catalytic activity">
    <reaction evidence="2 18 19">
        <text>(6R)-NADPHX = (6S)-NADPHX</text>
        <dbReference type="Rhea" id="RHEA:32227"/>
        <dbReference type="ChEBI" id="CHEBI:64076"/>
        <dbReference type="ChEBI" id="CHEBI:64077"/>
        <dbReference type="EC" id="5.1.99.6"/>
    </reaction>
</comment>
<evidence type="ECO:0000256" key="15">
    <source>
        <dbReference type="ARBA" id="ARBA00048238"/>
    </source>
</evidence>
<keyword evidence="8 17" id="KW-0521">NADP</keyword>
<evidence type="ECO:0000256" key="10">
    <source>
        <dbReference type="ARBA" id="ARBA00023027"/>
    </source>
</evidence>
<sequence length="532" mass="55000">MSDLLTAAQMRVLERDAIDSGNVTGLELMERAGRGVVDAVLAEWPQFATGAHRALVLCGPGNNGGDGFVIARRLQARGWDVDVWLYGDGTKLPVDARRNHDVWCGIGTIQTWDSAAILSGPRPDLIVDAVFGIGLTRPLPEAVAQVLTVGRFQSWGDGPTVFAVAVDCPSGLNLDSGMVPQGDATEGTAGAMNAVDLTVTFHGAKPGHYLGSGPGLCGAVRVVDIGLAGDAQGGAGRDGGRIRHVTRDSMPSPNWPLDLISKTRRGGHKFDHGHVMVFAGGVGRGGAGRLAARAALRSGAGLVTLLCPPAALQENACQLNAIMLRAVRGPEALEDVADERVSAFCLGPGMGVSDRTRDMVQAVLARRDPVVVLDADALSSFAGDPATLFAATHERVVLTPHEGEFARLFPDLAAGVRGELSKVDVVRMAAARAGCIVLLKGADTVIAGPDGGASIHAAVYGRSVPWLATAGAGDVLAGLIAGLAAPQDAGDLRDLVEVAVWLHVECARSLGPGLIAEDLPEELPKVLRALGA</sequence>
<protein>
    <recommendedName>
        <fullName evidence="19">Bifunctional NAD(P)H-hydrate repair enzyme</fullName>
    </recommendedName>
    <alternativeName>
        <fullName evidence="19">Nicotinamide nucleotide repair protein</fullName>
    </alternativeName>
    <domain>
        <recommendedName>
            <fullName evidence="19">ADP-dependent (S)-NAD(P)H-hydrate dehydratase</fullName>
            <ecNumber evidence="19">4.2.1.136</ecNumber>
        </recommendedName>
        <alternativeName>
            <fullName evidence="19">ADP-dependent NAD(P)HX dehydratase</fullName>
        </alternativeName>
    </domain>
    <domain>
        <recommendedName>
            <fullName evidence="19">NAD(P)H-hydrate epimerase</fullName>
            <ecNumber evidence="19">5.1.99.6</ecNumber>
        </recommendedName>
    </domain>
</protein>
<keyword evidence="23" id="KW-1185">Reference proteome</keyword>
<evidence type="ECO:0000313" key="22">
    <source>
        <dbReference type="EMBL" id="SNR61238.1"/>
    </source>
</evidence>
<evidence type="ECO:0000256" key="1">
    <source>
        <dbReference type="ARBA" id="ARBA00000013"/>
    </source>
</evidence>
<dbReference type="GO" id="GO:0046496">
    <property type="term" value="P:nicotinamide nucleotide metabolic process"/>
    <property type="evidence" value="ECO:0007669"/>
    <property type="project" value="UniProtKB-UniRule"/>
</dbReference>
<feature type="binding site" evidence="18">
    <location>
        <position position="170"/>
    </location>
    <ligand>
        <name>K(+)</name>
        <dbReference type="ChEBI" id="CHEBI:29103"/>
    </ligand>
</feature>
<dbReference type="InterPro" id="IPR017953">
    <property type="entry name" value="Carbohydrate_kinase_pred_CS"/>
</dbReference>
<keyword evidence="22" id="KW-0808">Transferase</keyword>
<comment type="similarity">
    <text evidence="3 19">In the N-terminal section; belongs to the NnrE/AIBP family.</text>
</comment>
<dbReference type="PROSITE" id="PS01050">
    <property type="entry name" value="YJEF_C_2"/>
    <property type="match status" value="1"/>
</dbReference>
<keyword evidence="5 18" id="KW-0479">Metal-binding</keyword>
<accession>A0A238XRP3</accession>
<dbReference type="InterPro" id="IPR036652">
    <property type="entry name" value="YjeF_N_dom_sf"/>
</dbReference>
<evidence type="ECO:0000256" key="12">
    <source>
        <dbReference type="ARBA" id="ARBA00023239"/>
    </source>
</evidence>
<dbReference type="Pfam" id="PF03853">
    <property type="entry name" value="YjeF_N"/>
    <property type="match status" value="1"/>
</dbReference>
<evidence type="ECO:0000259" key="21">
    <source>
        <dbReference type="PROSITE" id="PS51385"/>
    </source>
</evidence>
<feature type="binding site" evidence="18">
    <location>
        <position position="167"/>
    </location>
    <ligand>
        <name>(6S)-NADPHX</name>
        <dbReference type="ChEBI" id="CHEBI:64076"/>
    </ligand>
</feature>
<dbReference type="Gene3D" id="3.40.50.10260">
    <property type="entry name" value="YjeF N-terminal domain"/>
    <property type="match status" value="1"/>
</dbReference>
<feature type="binding site" evidence="17">
    <location>
        <position position="474"/>
    </location>
    <ligand>
        <name>(6S)-NADPHX</name>
        <dbReference type="ChEBI" id="CHEBI:64076"/>
    </ligand>
</feature>
<dbReference type="GO" id="GO:0046872">
    <property type="term" value="F:metal ion binding"/>
    <property type="evidence" value="ECO:0007669"/>
    <property type="project" value="UniProtKB-UniRule"/>
</dbReference>
<organism evidence="22 23">
    <name type="scientific">Puniceibacterium sediminis</name>
    <dbReference type="NCBI Taxonomy" id="1608407"/>
    <lineage>
        <taxon>Bacteria</taxon>
        <taxon>Pseudomonadati</taxon>
        <taxon>Pseudomonadota</taxon>
        <taxon>Alphaproteobacteria</taxon>
        <taxon>Rhodobacterales</taxon>
        <taxon>Paracoccaceae</taxon>
        <taxon>Puniceibacterium</taxon>
    </lineage>
</organism>